<feature type="coiled-coil region" evidence="1">
    <location>
        <begin position="15"/>
        <end position="46"/>
    </location>
</feature>
<comment type="caution">
    <text evidence="2">The sequence shown here is derived from an EMBL/GenBank/DDBJ whole genome shotgun (WGS) entry which is preliminary data.</text>
</comment>
<evidence type="ECO:0000256" key="1">
    <source>
        <dbReference type="SAM" id="Coils"/>
    </source>
</evidence>
<sequence>MDNWIESLESIVSQIPSLEAIVVELKEDLEHLNLKLGKKLRKMNEKLESSLAMGRRELNEGLQTIAQMIKGLLLDSSTLTEEGSGVRSFEPTEKRLELEPITTEKESPASAKLSIMTVSKVLDFSELRNHIGTD</sequence>
<keyword evidence="3" id="KW-1185">Reference proteome</keyword>
<keyword evidence="1" id="KW-0175">Coiled coil</keyword>
<gene>
    <name evidence="2" type="ORF">OLEA9_A045297</name>
</gene>
<evidence type="ECO:0000313" key="3">
    <source>
        <dbReference type="Proteomes" id="UP000594638"/>
    </source>
</evidence>
<protein>
    <submittedName>
        <fullName evidence="2">Uncharacterized protein</fullName>
    </submittedName>
</protein>
<dbReference type="Gramene" id="OE9A045297T1">
    <property type="protein sequence ID" value="OE9A045297C1"/>
    <property type="gene ID" value="OE9A045297"/>
</dbReference>
<dbReference type="Proteomes" id="UP000594638">
    <property type="component" value="Unassembled WGS sequence"/>
</dbReference>
<reference evidence="2 3" key="1">
    <citation type="submission" date="2019-12" db="EMBL/GenBank/DDBJ databases">
        <authorList>
            <person name="Alioto T."/>
            <person name="Alioto T."/>
            <person name="Gomez Garrido J."/>
        </authorList>
    </citation>
    <scope>NUCLEOTIDE SEQUENCE [LARGE SCALE GENOMIC DNA]</scope>
</reference>
<accession>A0A8S0T350</accession>
<name>A0A8S0T350_OLEEU</name>
<evidence type="ECO:0000313" key="2">
    <source>
        <dbReference type="EMBL" id="CAA2998890.1"/>
    </source>
</evidence>
<dbReference type="AlphaFoldDB" id="A0A8S0T350"/>
<organism evidence="2 3">
    <name type="scientific">Olea europaea subsp. europaea</name>
    <dbReference type="NCBI Taxonomy" id="158383"/>
    <lineage>
        <taxon>Eukaryota</taxon>
        <taxon>Viridiplantae</taxon>
        <taxon>Streptophyta</taxon>
        <taxon>Embryophyta</taxon>
        <taxon>Tracheophyta</taxon>
        <taxon>Spermatophyta</taxon>
        <taxon>Magnoliopsida</taxon>
        <taxon>eudicotyledons</taxon>
        <taxon>Gunneridae</taxon>
        <taxon>Pentapetalae</taxon>
        <taxon>asterids</taxon>
        <taxon>lamiids</taxon>
        <taxon>Lamiales</taxon>
        <taxon>Oleaceae</taxon>
        <taxon>Oleeae</taxon>
        <taxon>Olea</taxon>
    </lineage>
</organism>
<proteinExistence type="predicted"/>
<dbReference type="EMBL" id="CACTIH010005609">
    <property type="protein sequence ID" value="CAA2998890.1"/>
    <property type="molecule type" value="Genomic_DNA"/>
</dbReference>